<proteinExistence type="inferred from homology"/>
<dbReference type="Proteomes" id="UP001597053">
    <property type="component" value="Unassembled WGS sequence"/>
</dbReference>
<comment type="catalytic activity">
    <reaction evidence="6">
        <text>a quinone + sn-glycerol 3-phosphate = dihydroxyacetone phosphate + a quinol</text>
        <dbReference type="Rhea" id="RHEA:18977"/>
        <dbReference type="ChEBI" id="CHEBI:24646"/>
        <dbReference type="ChEBI" id="CHEBI:57597"/>
        <dbReference type="ChEBI" id="CHEBI:57642"/>
        <dbReference type="ChEBI" id="CHEBI:132124"/>
        <dbReference type="EC" id="1.1.5.3"/>
    </reaction>
</comment>
<evidence type="ECO:0000313" key="8">
    <source>
        <dbReference type="EMBL" id="MFD0788322.1"/>
    </source>
</evidence>
<comment type="caution">
    <text evidence="8">The sequence shown here is derived from an EMBL/GenBank/DDBJ whole genome shotgun (WGS) entry which is preliminary data.</text>
</comment>
<dbReference type="PANTHER" id="PTHR11985">
    <property type="entry name" value="GLYCEROL-3-PHOSPHATE DEHYDROGENASE"/>
    <property type="match status" value="1"/>
</dbReference>
<sequence>MSPDRRGSDLRKLRAERFDVLVIGGGVTGAGAALDAASRGLKVALVEARDLAAGTSSRSSKLIHGGLRYLEQLEFHLVHEALTERGLLATRLAPHLVRPVPFLVPLPAGRGVRDLPGRIFRRSYYGTGVATYDAFAGIFGTGRGMPLHRHLTREGARRIFPSLRADVL</sequence>
<protein>
    <recommendedName>
        <fullName evidence="6">Glycerol-3-phosphate dehydrogenase</fullName>
        <ecNumber evidence="6">1.1.5.3</ecNumber>
    </recommendedName>
</protein>
<keyword evidence="4" id="KW-0274">FAD</keyword>
<accession>A0ABW3ABN4</accession>
<evidence type="ECO:0000256" key="3">
    <source>
        <dbReference type="ARBA" id="ARBA00022630"/>
    </source>
</evidence>
<dbReference type="InterPro" id="IPR000447">
    <property type="entry name" value="G3P_DH_FAD-dep"/>
</dbReference>
<comment type="similarity">
    <text evidence="2 6">Belongs to the FAD-dependent glycerol-3-phosphate dehydrogenase family.</text>
</comment>
<comment type="cofactor">
    <cofactor evidence="1 6">
        <name>FAD</name>
        <dbReference type="ChEBI" id="CHEBI:57692"/>
    </cofactor>
</comment>
<dbReference type="EMBL" id="JBHTHM010002684">
    <property type="protein sequence ID" value="MFD0788322.1"/>
    <property type="molecule type" value="Genomic_DNA"/>
</dbReference>
<reference evidence="9" key="1">
    <citation type="journal article" date="2019" name="Int. J. Syst. Evol. Microbiol.">
        <title>The Global Catalogue of Microorganisms (GCM) 10K type strain sequencing project: providing services to taxonomists for standard genome sequencing and annotation.</title>
        <authorList>
            <consortium name="The Broad Institute Genomics Platform"/>
            <consortium name="The Broad Institute Genome Sequencing Center for Infectious Disease"/>
            <person name="Wu L."/>
            <person name="Ma J."/>
        </authorList>
    </citation>
    <scope>NUCLEOTIDE SEQUENCE [LARGE SCALE GENOMIC DNA]</scope>
    <source>
        <strain evidence="9">JCM 32148</strain>
    </source>
</reference>
<evidence type="ECO:0000256" key="5">
    <source>
        <dbReference type="ARBA" id="ARBA00023002"/>
    </source>
</evidence>
<evidence type="ECO:0000256" key="4">
    <source>
        <dbReference type="ARBA" id="ARBA00022827"/>
    </source>
</evidence>
<evidence type="ECO:0000256" key="6">
    <source>
        <dbReference type="RuleBase" id="RU361217"/>
    </source>
</evidence>
<gene>
    <name evidence="8" type="ORF">ACFQZ8_30790</name>
</gene>
<keyword evidence="9" id="KW-1185">Reference proteome</keyword>
<evidence type="ECO:0000313" key="9">
    <source>
        <dbReference type="Proteomes" id="UP001597053"/>
    </source>
</evidence>
<feature type="non-terminal residue" evidence="8">
    <location>
        <position position="168"/>
    </location>
</feature>
<keyword evidence="5 6" id="KW-0560">Oxidoreductase</keyword>
<keyword evidence="3 6" id="KW-0285">Flavoprotein</keyword>
<dbReference type="InterPro" id="IPR006076">
    <property type="entry name" value="FAD-dep_OxRdtase"/>
</dbReference>
<dbReference type="EC" id="1.1.5.3" evidence="6"/>
<organism evidence="8 9">
    <name type="scientific">Micromonospora azadirachtae</name>
    <dbReference type="NCBI Taxonomy" id="1970735"/>
    <lineage>
        <taxon>Bacteria</taxon>
        <taxon>Bacillati</taxon>
        <taxon>Actinomycetota</taxon>
        <taxon>Actinomycetes</taxon>
        <taxon>Micromonosporales</taxon>
        <taxon>Micromonosporaceae</taxon>
        <taxon>Micromonospora</taxon>
    </lineage>
</organism>
<dbReference type="Gene3D" id="3.50.50.60">
    <property type="entry name" value="FAD/NAD(P)-binding domain"/>
    <property type="match status" value="1"/>
</dbReference>
<evidence type="ECO:0000259" key="7">
    <source>
        <dbReference type="Pfam" id="PF01266"/>
    </source>
</evidence>
<dbReference type="InterPro" id="IPR036188">
    <property type="entry name" value="FAD/NAD-bd_sf"/>
</dbReference>
<dbReference type="PANTHER" id="PTHR11985:SF31">
    <property type="entry name" value="GLYCEROL-3-PHOSPHATE DEHYDROGENASE 2"/>
    <property type="match status" value="1"/>
</dbReference>
<dbReference type="SUPFAM" id="SSF51905">
    <property type="entry name" value="FAD/NAD(P)-binding domain"/>
    <property type="match status" value="1"/>
</dbReference>
<feature type="domain" description="FAD dependent oxidoreductase" evidence="7">
    <location>
        <begin position="19"/>
        <end position="162"/>
    </location>
</feature>
<name>A0ABW3ABN4_9ACTN</name>
<evidence type="ECO:0000256" key="1">
    <source>
        <dbReference type="ARBA" id="ARBA00001974"/>
    </source>
</evidence>
<dbReference type="Pfam" id="PF01266">
    <property type="entry name" value="DAO"/>
    <property type="match status" value="1"/>
</dbReference>
<dbReference type="PROSITE" id="PS00977">
    <property type="entry name" value="FAD_G3PDH_1"/>
    <property type="match status" value="1"/>
</dbReference>
<dbReference type="PRINTS" id="PR01001">
    <property type="entry name" value="FADG3PDH"/>
</dbReference>
<evidence type="ECO:0000256" key="2">
    <source>
        <dbReference type="ARBA" id="ARBA00007330"/>
    </source>
</evidence>